<dbReference type="AlphaFoldDB" id="A0AAU9D5P6"/>
<dbReference type="RefSeq" id="WP_317634672.1">
    <property type="nucleotide sequence ID" value="NZ_AP026802.1"/>
</dbReference>
<dbReference type="NCBIfam" id="TIGR00739">
    <property type="entry name" value="yajC"/>
    <property type="match status" value="1"/>
</dbReference>
<dbReference type="InterPro" id="IPR003849">
    <property type="entry name" value="Preprotein_translocase_YajC"/>
</dbReference>
<evidence type="ECO:0000313" key="13">
    <source>
        <dbReference type="Proteomes" id="UP001321861"/>
    </source>
</evidence>
<keyword evidence="4" id="KW-1003">Cell membrane</keyword>
<dbReference type="GO" id="GO:0005886">
    <property type="term" value="C:plasma membrane"/>
    <property type="evidence" value="ECO:0007669"/>
    <property type="project" value="UniProtKB-SubCell"/>
</dbReference>
<evidence type="ECO:0000256" key="2">
    <source>
        <dbReference type="ARBA" id="ARBA00006742"/>
    </source>
</evidence>
<evidence type="ECO:0000313" key="12">
    <source>
        <dbReference type="EMBL" id="BDR58843.1"/>
    </source>
</evidence>
<keyword evidence="3" id="KW-0813">Transport</keyword>
<feature type="compositionally biased region" description="Basic and acidic residues" evidence="10">
    <location>
        <begin position="100"/>
        <end position="112"/>
    </location>
</feature>
<feature type="transmembrane region" description="Helical" evidence="11">
    <location>
        <begin position="12"/>
        <end position="33"/>
    </location>
</feature>
<keyword evidence="9 11" id="KW-0472">Membrane</keyword>
<gene>
    <name evidence="12" type="ORF">XA3_12840</name>
</gene>
<comment type="subcellular location">
    <subcellularLocation>
        <location evidence="1">Cell membrane</location>
        <topology evidence="1">Single-pass membrane protein</topology>
    </subcellularLocation>
</comment>
<evidence type="ECO:0000256" key="10">
    <source>
        <dbReference type="SAM" id="MobiDB-lite"/>
    </source>
</evidence>
<protein>
    <recommendedName>
        <fullName evidence="14">Preprotein translocase subunit YajC</fullName>
    </recommendedName>
</protein>
<feature type="compositionally biased region" description="Acidic residues" evidence="10">
    <location>
        <begin position="119"/>
        <end position="131"/>
    </location>
</feature>
<evidence type="ECO:0000256" key="9">
    <source>
        <dbReference type="ARBA" id="ARBA00023136"/>
    </source>
</evidence>
<accession>A0AAU9D5P6</accession>
<feature type="region of interest" description="Disordered" evidence="10">
    <location>
        <begin position="100"/>
        <end position="131"/>
    </location>
</feature>
<evidence type="ECO:0000256" key="7">
    <source>
        <dbReference type="ARBA" id="ARBA00022989"/>
    </source>
</evidence>
<comment type="similarity">
    <text evidence="2">Belongs to the YajC family.</text>
</comment>
<dbReference type="GO" id="GO:0015031">
    <property type="term" value="P:protein transport"/>
    <property type="evidence" value="ECO:0007669"/>
    <property type="project" value="UniProtKB-KW"/>
</dbReference>
<dbReference type="PANTHER" id="PTHR33909:SF1">
    <property type="entry name" value="SEC TRANSLOCON ACCESSORY COMPLEX SUBUNIT YAJC"/>
    <property type="match status" value="1"/>
</dbReference>
<evidence type="ECO:0008006" key="14">
    <source>
        <dbReference type="Google" id="ProtNLM"/>
    </source>
</evidence>
<dbReference type="Proteomes" id="UP001321861">
    <property type="component" value="Chromosome"/>
</dbReference>
<evidence type="ECO:0000256" key="4">
    <source>
        <dbReference type="ARBA" id="ARBA00022475"/>
    </source>
</evidence>
<keyword evidence="5 11" id="KW-0812">Transmembrane</keyword>
<evidence type="ECO:0000256" key="11">
    <source>
        <dbReference type="SAM" id="Phobius"/>
    </source>
</evidence>
<evidence type="ECO:0000256" key="8">
    <source>
        <dbReference type="ARBA" id="ARBA00023010"/>
    </source>
</evidence>
<organism evidence="12 13">
    <name type="scientific">Xylocopilactobacillus apicola</name>
    <dbReference type="NCBI Taxonomy" id="2932184"/>
    <lineage>
        <taxon>Bacteria</taxon>
        <taxon>Bacillati</taxon>
        <taxon>Bacillota</taxon>
        <taxon>Bacilli</taxon>
        <taxon>Lactobacillales</taxon>
        <taxon>Lactobacillaceae</taxon>
        <taxon>Xylocopilactobacillus</taxon>
    </lineage>
</organism>
<keyword evidence="7 11" id="KW-1133">Transmembrane helix</keyword>
<sequence length="131" mass="14697">MKLNLMAAQQGAGGQTMYMLVLMIILFGAMYIFTVRPQKKKMAEQQDRLSKVKKGDEVITRSGLHGTVDSVDQAKRVFVLNANNIFLTFELGAIMEVKSVDKPEHLNTKDDTDSPEMGNVEEESDNEENDK</sequence>
<evidence type="ECO:0000256" key="3">
    <source>
        <dbReference type="ARBA" id="ARBA00022448"/>
    </source>
</evidence>
<dbReference type="PRINTS" id="PR01853">
    <property type="entry name" value="YAJCTRNLCASE"/>
</dbReference>
<keyword evidence="6" id="KW-0653">Protein transport</keyword>
<evidence type="ECO:0000256" key="5">
    <source>
        <dbReference type="ARBA" id="ARBA00022692"/>
    </source>
</evidence>
<proteinExistence type="inferred from homology"/>
<dbReference type="KEGG" id="xap:XA3_12840"/>
<dbReference type="Pfam" id="PF02699">
    <property type="entry name" value="YajC"/>
    <property type="match status" value="1"/>
</dbReference>
<evidence type="ECO:0000256" key="6">
    <source>
        <dbReference type="ARBA" id="ARBA00022927"/>
    </source>
</evidence>
<dbReference type="PANTHER" id="PTHR33909">
    <property type="entry name" value="SEC TRANSLOCON ACCESSORY COMPLEX SUBUNIT YAJC"/>
    <property type="match status" value="1"/>
</dbReference>
<dbReference type="EMBL" id="AP026802">
    <property type="protein sequence ID" value="BDR58843.1"/>
    <property type="molecule type" value="Genomic_DNA"/>
</dbReference>
<reference evidence="12 13" key="1">
    <citation type="journal article" date="2023" name="Microbiol. Spectr.">
        <title>Symbiosis of Carpenter Bees with Uncharacterized Lactic Acid Bacteria Showing NAD Auxotrophy.</title>
        <authorList>
            <person name="Kawasaki S."/>
            <person name="Ozawa K."/>
            <person name="Mori T."/>
            <person name="Yamamoto A."/>
            <person name="Ito M."/>
            <person name="Ohkuma M."/>
            <person name="Sakamoto M."/>
            <person name="Matsutani M."/>
        </authorList>
    </citation>
    <scope>NUCLEOTIDE SEQUENCE [LARGE SCALE GENOMIC DNA]</scope>
    <source>
        <strain evidence="12 13">XA3</strain>
    </source>
</reference>
<keyword evidence="13" id="KW-1185">Reference proteome</keyword>
<name>A0AAU9D5P6_9LACO</name>
<evidence type="ECO:0000256" key="1">
    <source>
        <dbReference type="ARBA" id="ARBA00004162"/>
    </source>
</evidence>
<keyword evidence="8" id="KW-0811">Translocation</keyword>
<dbReference type="SMART" id="SM01323">
    <property type="entry name" value="YajC"/>
    <property type="match status" value="1"/>
</dbReference>